<dbReference type="GeneID" id="34220025"/>
<evidence type="ECO:0000256" key="1">
    <source>
        <dbReference type="SAM" id="Phobius"/>
    </source>
</evidence>
<dbReference type="AlphaFoldDB" id="A0A075LMG3"/>
<reference evidence="2 3" key="1">
    <citation type="submission" date="2014-07" db="EMBL/GenBank/DDBJ databases">
        <title>Complete genome sequence of a moderately halophilic bacterium Terribacillus aidingensis MP602, isolated from Cryptomeria fortunei in Tianmu mountain in China.</title>
        <authorList>
            <person name="Wang Y."/>
            <person name="Lu P."/>
            <person name="Zhang L."/>
        </authorList>
    </citation>
    <scope>NUCLEOTIDE SEQUENCE [LARGE SCALE GENOMIC DNA]</scope>
    <source>
        <strain evidence="2 3">MP602</strain>
    </source>
</reference>
<gene>
    <name evidence="2" type="ORF">GZ22_12205</name>
</gene>
<keyword evidence="1" id="KW-0812">Transmembrane</keyword>
<evidence type="ECO:0000313" key="3">
    <source>
        <dbReference type="Proteomes" id="UP000027980"/>
    </source>
</evidence>
<protein>
    <recommendedName>
        <fullName evidence="4">DUF3278 domain-containing protein</fullName>
    </recommendedName>
</protein>
<evidence type="ECO:0008006" key="4">
    <source>
        <dbReference type="Google" id="ProtNLM"/>
    </source>
</evidence>
<dbReference type="EMBL" id="CP008876">
    <property type="protein sequence ID" value="AIF67331.1"/>
    <property type="molecule type" value="Genomic_DNA"/>
</dbReference>
<accession>A0A075LMG3</accession>
<dbReference type="HOGENOM" id="CLU_142839_0_0_9"/>
<dbReference type="Proteomes" id="UP000027980">
    <property type="component" value="Chromosome"/>
</dbReference>
<proteinExistence type="predicted"/>
<name>A0A075LMG3_9BACI</name>
<sequence length="155" mass="18000">MEKTWIRFLLPDDEYKRRNMLVYFAEAAILQLIAMIVLLVTSRLKPSLIDSEIALLCLLFGTIAYIWIRYILSGMEFAEIMTEKAYRRERKVIVIKSTSFLLIMCVSMSSFYAFGSMSVPLIEGLIVTFIAALLLFLTNYVSLKRSYQKNRELID</sequence>
<keyword evidence="1" id="KW-0472">Membrane</keyword>
<feature type="transmembrane region" description="Helical" evidence="1">
    <location>
        <begin position="21"/>
        <end position="41"/>
    </location>
</feature>
<evidence type="ECO:0000313" key="2">
    <source>
        <dbReference type="EMBL" id="AIF67331.1"/>
    </source>
</evidence>
<feature type="transmembrane region" description="Helical" evidence="1">
    <location>
        <begin position="93"/>
        <end position="115"/>
    </location>
</feature>
<dbReference type="RefSeq" id="WP_038562737.1">
    <property type="nucleotide sequence ID" value="NZ_CP008876.1"/>
</dbReference>
<organism evidence="2 3">
    <name type="scientific">Terribacillus saccharophilus</name>
    <dbReference type="NCBI Taxonomy" id="361277"/>
    <lineage>
        <taxon>Bacteria</taxon>
        <taxon>Bacillati</taxon>
        <taxon>Bacillota</taxon>
        <taxon>Bacilli</taxon>
        <taxon>Bacillales</taxon>
        <taxon>Bacillaceae</taxon>
        <taxon>Terribacillus</taxon>
    </lineage>
</organism>
<keyword evidence="1" id="KW-1133">Transmembrane helix</keyword>
<feature type="transmembrane region" description="Helical" evidence="1">
    <location>
        <begin position="53"/>
        <end position="72"/>
    </location>
</feature>
<dbReference type="KEGG" id="tap:GZ22_12205"/>
<feature type="transmembrane region" description="Helical" evidence="1">
    <location>
        <begin position="121"/>
        <end position="141"/>
    </location>
</feature>
<dbReference type="OrthoDB" id="2429113at2"/>